<dbReference type="Proteomes" id="UP001232001">
    <property type="component" value="Chromosome"/>
</dbReference>
<dbReference type="RefSeq" id="WP_279650538.1">
    <property type="nucleotide sequence ID" value="NZ_CP122539.1"/>
</dbReference>
<name>A0ABY8L2Q6_9FLAO</name>
<dbReference type="EMBL" id="CP122539">
    <property type="protein sequence ID" value="WGH74643.1"/>
    <property type="molecule type" value="Genomic_DNA"/>
</dbReference>
<dbReference type="InterPro" id="IPR037883">
    <property type="entry name" value="Knr4/Smi1-like_sf"/>
</dbReference>
<reference evidence="2 3" key="1">
    <citation type="submission" date="2023-04" db="EMBL/GenBank/DDBJ databases">
        <title>Tenacibaculum tangerinum sp. nov., isolated from sea tidal flat of South Korea.</title>
        <authorList>
            <person name="Lee S.H."/>
            <person name="Kim J.-J."/>
        </authorList>
    </citation>
    <scope>NUCLEOTIDE SEQUENCE [LARGE SCALE GENOMIC DNA]</scope>
    <source>
        <strain evidence="2 3">GRR-S3-23</strain>
    </source>
</reference>
<dbReference type="Pfam" id="PF09346">
    <property type="entry name" value="SMI1_KNR4"/>
    <property type="match status" value="1"/>
</dbReference>
<keyword evidence="3" id="KW-1185">Reference proteome</keyword>
<gene>
    <name evidence="2" type="ORF">P8625_11155</name>
</gene>
<dbReference type="SUPFAM" id="SSF160631">
    <property type="entry name" value="SMI1/KNR4-like"/>
    <property type="match status" value="1"/>
</dbReference>
<evidence type="ECO:0000313" key="2">
    <source>
        <dbReference type="EMBL" id="WGH74643.1"/>
    </source>
</evidence>
<dbReference type="Gene3D" id="3.40.1580.10">
    <property type="entry name" value="SMI1/KNR4-like"/>
    <property type="match status" value="1"/>
</dbReference>
<protein>
    <submittedName>
        <fullName evidence="2">SMI1/KNR4 family protein</fullName>
    </submittedName>
</protein>
<accession>A0ABY8L2Q6</accession>
<evidence type="ECO:0000313" key="3">
    <source>
        <dbReference type="Proteomes" id="UP001232001"/>
    </source>
</evidence>
<sequence length="158" mass="18125">MKDIKITESAKPVSLDEFNSFINKYNLKLPETYKSFILKYNGGYPKLSAYGNPYEDGSEIDSFYSVTLKDNNEIDDLIISSRDVIKSHQIMEDNIPSHFYPFADDSGGAKFCLSMRQEDFGKIYLVFLDGTSNEPTLICDSFEEFINGLEDIEKYEED</sequence>
<dbReference type="SMART" id="SM00860">
    <property type="entry name" value="SMI1_KNR4"/>
    <property type="match status" value="1"/>
</dbReference>
<dbReference type="InterPro" id="IPR018958">
    <property type="entry name" value="Knr4/Smi1-like_dom"/>
</dbReference>
<organism evidence="2 3">
    <name type="scientific">Tenacibaculum tangerinum</name>
    <dbReference type="NCBI Taxonomy" id="3038772"/>
    <lineage>
        <taxon>Bacteria</taxon>
        <taxon>Pseudomonadati</taxon>
        <taxon>Bacteroidota</taxon>
        <taxon>Flavobacteriia</taxon>
        <taxon>Flavobacteriales</taxon>
        <taxon>Flavobacteriaceae</taxon>
        <taxon>Tenacibaculum</taxon>
    </lineage>
</organism>
<evidence type="ECO:0000259" key="1">
    <source>
        <dbReference type="SMART" id="SM00860"/>
    </source>
</evidence>
<feature type="domain" description="Knr4/Smi1-like" evidence="1">
    <location>
        <begin position="12"/>
        <end position="148"/>
    </location>
</feature>
<proteinExistence type="predicted"/>